<dbReference type="EMBL" id="CM004402">
    <property type="protein sequence ID" value="KAG8636388.1"/>
    <property type="molecule type" value="Genomic_DNA"/>
</dbReference>
<proteinExistence type="predicted"/>
<evidence type="ECO:0000313" key="2">
    <source>
        <dbReference type="Proteomes" id="UP000091857"/>
    </source>
</evidence>
<keyword evidence="2" id="KW-1185">Reference proteome</keyword>
<sequence length="517" mass="58665">MSESECSRSICCPSPHRIVARWISGLRRTRVKRIPAEHVKKEKETESKMDEDEKGLGDRAVQARCSMNGLNGGNSVSTTGESRKDTSFNMGVGCCLLYLIAASKNELNKIVQMRLQMETLLQNTSEELINKSNISKLSKPNDMFAYSDTDSPQGPQFESQYIPESSTVSAVDQSLKCEPPEKEECSEEGMDQLEAELQAELERLQLHLDGEKLKHSELLRVEVTDEDTTCSKSQTTTSGEVIDLQPHDVDTDCGVPPDELEMETLLQNTSEELINKSNISKLSKPNDMFAYCDTDSPHGPQFESQYISESSTVSAVDQSLKCEPPEKEECSEEAMDQPEAELQAELERLQLHLDGEKLKHSELLRVEVTDEDTTCLKSQTTTSGEVIDLQPHDVDTDCGVPPDELERRLHELLEARQQEEIRELEAAIECLKHKLYEKEVEVSRWKDTAMRLHELLEARQQEEIRELEAAIECLKHKLYEKEVEVSRWKDTAMLISRHAMEPSPFTSRNDPKIITHR</sequence>
<reference evidence="2" key="1">
    <citation type="journal article" date="2016" name="Nat. Biotechnol.">
        <title>Sequencing wild and cultivated cassava and related species reveals extensive interspecific hybridization and genetic diversity.</title>
        <authorList>
            <person name="Bredeson J.V."/>
            <person name="Lyons J.B."/>
            <person name="Prochnik S.E."/>
            <person name="Wu G.A."/>
            <person name="Ha C.M."/>
            <person name="Edsinger-Gonzales E."/>
            <person name="Grimwood J."/>
            <person name="Schmutz J."/>
            <person name="Rabbi I.Y."/>
            <person name="Egesi C."/>
            <person name="Nauluvula P."/>
            <person name="Lebot V."/>
            <person name="Ndunguru J."/>
            <person name="Mkamilo G."/>
            <person name="Bart R.S."/>
            <person name="Setter T.L."/>
            <person name="Gleadow R.M."/>
            <person name="Kulakow P."/>
            <person name="Ferguson M.E."/>
            <person name="Rounsley S."/>
            <person name="Rokhsar D.S."/>
        </authorList>
    </citation>
    <scope>NUCLEOTIDE SEQUENCE [LARGE SCALE GENOMIC DNA]</scope>
    <source>
        <strain evidence="2">cv. AM560-2</strain>
    </source>
</reference>
<accession>A0ACB7G7X8</accession>
<evidence type="ECO:0000313" key="1">
    <source>
        <dbReference type="EMBL" id="KAG8636388.1"/>
    </source>
</evidence>
<dbReference type="Proteomes" id="UP000091857">
    <property type="component" value="Chromosome 16"/>
</dbReference>
<protein>
    <submittedName>
        <fullName evidence="1">Uncharacterized protein</fullName>
    </submittedName>
</protein>
<organism evidence="1 2">
    <name type="scientific">Manihot esculenta</name>
    <name type="common">Cassava</name>
    <name type="synonym">Jatropha manihot</name>
    <dbReference type="NCBI Taxonomy" id="3983"/>
    <lineage>
        <taxon>Eukaryota</taxon>
        <taxon>Viridiplantae</taxon>
        <taxon>Streptophyta</taxon>
        <taxon>Embryophyta</taxon>
        <taxon>Tracheophyta</taxon>
        <taxon>Spermatophyta</taxon>
        <taxon>Magnoliopsida</taxon>
        <taxon>eudicotyledons</taxon>
        <taxon>Gunneridae</taxon>
        <taxon>Pentapetalae</taxon>
        <taxon>rosids</taxon>
        <taxon>fabids</taxon>
        <taxon>Malpighiales</taxon>
        <taxon>Euphorbiaceae</taxon>
        <taxon>Crotonoideae</taxon>
        <taxon>Manihoteae</taxon>
        <taxon>Manihot</taxon>
    </lineage>
</organism>
<gene>
    <name evidence="1" type="ORF">MANES_16G128200v8</name>
</gene>
<name>A0ACB7G7X8_MANES</name>
<comment type="caution">
    <text evidence="1">The sequence shown here is derived from an EMBL/GenBank/DDBJ whole genome shotgun (WGS) entry which is preliminary data.</text>
</comment>